<dbReference type="AlphaFoldDB" id="A0A2K8KPW6"/>
<gene>
    <name evidence="1" type="ORF">REIFOR_01506</name>
</gene>
<organism evidence="1 2">
    <name type="scientific">Reinekea forsetii</name>
    <dbReference type="NCBI Taxonomy" id="1336806"/>
    <lineage>
        <taxon>Bacteria</taxon>
        <taxon>Pseudomonadati</taxon>
        <taxon>Pseudomonadota</taxon>
        <taxon>Gammaproteobacteria</taxon>
        <taxon>Oceanospirillales</taxon>
        <taxon>Saccharospirillaceae</taxon>
        <taxon>Reinekea</taxon>
    </lineage>
</organism>
<dbReference type="EMBL" id="CP011797">
    <property type="protein sequence ID" value="ATX76652.1"/>
    <property type="molecule type" value="Genomic_DNA"/>
</dbReference>
<accession>A0A2K8KPW6</accession>
<dbReference type="KEGG" id="rfo:REIFOR_01506"/>
<sequence length="188" mass="21340">MLSSPWFEQVIDGIKTDAYLYWVPEIGVISVYDDNLYDRSDSDMLSPGMRRHVAHFLKQFGCHQKRGTCIDAPDALGQFWLSKPSVALAASPYDATRYLPREQDDIYILTPTQASAYLLDHLPLEAAVTAIETLGAQQPMNVGKLEDYMPEHFDKPVYRGALNYLYTQQKAVSVQPRMKFKRALGNFS</sequence>
<reference evidence="1 2" key="1">
    <citation type="journal article" date="2017" name="Environ. Microbiol.">
        <title>Genomic and physiological analyses of 'Reinekea forsetii' reveal a versatile opportunistic lifestyle during spring algae blooms.</title>
        <authorList>
            <person name="Avci B."/>
            <person name="Hahnke R.L."/>
            <person name="Chafee M."/>
            <person name="Fischer T."/>
            <person name="Gruber-Vodicka H."/>
            <person name="Tegetmeyer H.E."/>
            <person name="Harder J."/>
            <person name="Fuchs B.M."/>
            <person name="Amann R.I."/>
            <person name="Teeling H."/>
        </authorList>
    </citation>
    <scope>NUCLEOTIDE SEQUENCE [LARGE SCALE GENOMIC DNA]</scope>
    <source>
        <strain evidence="1 2">Hel1_31_D35</strain>
    </source>
</reference>
<keyword evidence="2" id="KW-1185">Reference proteome</keyword>
<name>A0A2K8KPW6_9GAMM</name>
<evidence type="ECO:0000313" key="2">
    <source>
        <dbReference type="Proteomes" id="UP000229757"/>
    </source>
</evidence>
<protein>
    <submittedName>
        <fullName evidence="1">Uncharacterized protein</fullName>
    </submittedName>
</protein>
<proteinExistence type="predicted"/>
<evidence type="ECO:0000313" key="1">
    <source>
        <dbReference type="EMBL" id="ATX76652.1"/>
    </source>
</evidence>
<dbReference type="Proteomes" id="UP000229757">
    <property type="component" value="Chromosome"/>
</dbReference>